<gene>
    <name evidence="3" type="ORF">SAMN05428983_3607</name>
</gene>
<keyword evidence="2" id="KW-0812">Transmembrane</keyword>
<dbReference type="AlphaFoldDB" id="A0A7Z7BPW4"/>
<protein>
    <submittedName>
        <fullName evidence="3">Uncharacterized protein</fullName>
    </submittedName>
</protein>
<evidence type="ECO:0000256" key="1">
    <source>
        <dbReference type="SAM" id="Coils"/>
    </source>
</evidence>
<sequence length="396" mass="40614">MIVLSEEIPHEFYYLSSRSSRRRPVHSLIAGATLMVDPTGIETNPNRSYVDWPAIFAGAVISSGAMAILTAFAGGLGLSSISADNGGEVSTVWLILTALFVILSMVGSYMLGGYIAGRMRRPAGAADRNELTVRDGVNGLVVWGLGTVVSAFLALGVLSGGAKAVGSVAQTAVEATGSAVGGAVQGAGQLAGGIISGAGSAAGGLAQGAGQAAAPSIEQMLPQGLKTNPVDYFTDTLLRTDTPATTVPGDQSAGDFQRQISGILGNLLATGQISDADKTWLTNQIAARTNISQTDAQARVNETVERVQAVRAEAQKKVDEAQKQVEAVKAEAQKALEDAKNKAADAAEKARIAGILTAFLLAASALVSAAAAYIGAVHGGRHRDEGRIWGGLAYRK</sequence>
<comment type="caution">
    <text evidence="3">The sequence shown here is derived from an EMBL/GenBank/DDBJ whole genome shotgun (WGS) entry which is preliminary data.</text>
</comment>
<name>A0A7Z7BPW4_9HYPH</name>
<evidence type="ECO:0000256" key="2">
    <source>
        <dbReference type="SAM" id="Phobius"/>
    </source>
</evidence>
<feature type="transmembrane region" description="Helical" evidence="2">
    <location>
        <begin position="352"/>
        <end position="374"/>
    </location>
</feature>
<feature type="transmembrane region" description="Helical" evidence="2">
    <location>
        <begin position="54"/>
        <end position="79"/>
    </location>
</feature>
<feature type="transmembrane region" description="Helical" evidence="2">
    <location>
        <begin position="136"/>
        <end position="158"/>
    </location>
</feature>
<reference evidence="3 4" key="1">
    <citation type="submission" date="2016-10" db="EMBL/GenBank/DDBJ databases">
        <authorList>
            <person name="Varghese N."/>
            <person name="Submissions S."/>
        </authorList>
    </citation>
    <scope>NUCLEOTIDE SEQUENCE [LARGE SCALE GENOMIC DNA]</scope>
    <source>
        <strain evidence="3 4">PDC82</strain>
    </source>
</reference>
<evidence type="ECO:0000313" key="3">
    <source>
        <dbReference type="EMBL" id="SDK01359.1"/>
    </source>
</evidence>
<accession>A0A7Z7BPW4</accession>
<feature type="coiled-coil region" evidence="1">
    <location>
        <begin position="304"/>
        <end position="349"/>
    </location>
</feature>
<keyword evidence="2" id="KW-0472">Membrane</keyword>
<feature type="transmembrane region" description="Helical" evidence="2">
    <location>
        <begin position="91"/>
        <end position="116"/>
    </location>
</feature>
<keyword evidence="2" id="KW-1133">Transmembrane helix</keyword>
<organism evidence="3 4">
    <name type="scientific">Agrobacterium fabrum</name>
    <dbReference type="NCBI Taxonomy" id="1176649"/>
    <lineage>
        <taxon>Bacteria</taxon>
        <taxon>Pseudomonadati</taxon>
        <taxon>Pseudomonadota</taxon>
        <taxon>Alphaproteobacteria</taxon>
        <taxon>Hyphomicrobiales</taxon>
        <taxon>Rhizobiaceae</taxon>
        <taxon>Rhizobium/Agrobacterium group</taxon>
        <taxon>Agrobacterium</taxon>
        <taxon>Agrobacterium tumefaciens complex</taxon>
    </lineage>
</organism>
<proteinExistence type="predicted"/>
<evidence type="ECO:0000313" key="4">
    <source>
        <dbReference type="Proteomes" id="UP000198917"/>
    </source>
</evidence>
<dbReference type="Proteomes" id="UP000198917">
    <property type="component" value="Unassembled WGS sequence"/>
</dbReference>
<keyword evidence="1" id="KW-0175">Coiled coil</keyword>
<dbReference type="EMBL" id="FNEW01000003">
    <property type="protein sequence ID" value="SDK01359.1"/>
    <property type="molecule type" value="Genomic_DNA"/>
</dbReference>